<protein>
    <recommendedName>
        <fullName evidence="10">Wax synthase domain-containing protein</fullName>
    </recommendedName>
</protein>
<comment type="subcellular location">
    <subcellularLocation>
        <location evidence="1">Membrane</location>
        <topology evidence="1">Multi-pass membrane protein</topology>
    </subcellularLocation>
</comment>
<reference evidence="11" key="1">
    <citation type="submission" date="2019-10" db="EMBL/GenBank/DDBJ databases">
        <authorList>
            <person name="Zhang R."/>
            <person name="Pan Y."/>
            <person name="Wang J."/>
            <person name="Ma R."/>
            <person name="Yu S."/>
        </authorList>
    </citation>
    <scope>NUCLEOTIDE SEQUENCE</scope>
    <source>
        <strain evidence="11">LA-IB0</strain>
        <tissue evidence="11">Leaf</tissue>
    </source>
</reference>
<dbReference type="Proteomes" id="UP000826271">
    <property type="component" value="Unassembled WGS sequence"/>
</dbReference>
<evidence type="ECO:0000256" key="6">
    <source>
        <dbReference type="ARBA" id="ARBA00023098"/>
    </source>
</evidence>
<evidence type="ECO:0000313" key="12">
    <source>
        <dbReference type="Proteomes" id="UP000826271"/>
    </source>
</evidence>
<gene>
    <name evidence="11" type="ORF">BUALT_Bualt03G0084500</name>
</gene>
<keyword evidence="4 9" id="KW-0812">Transmembrane</keyword>
<evidence type="ECO:0000256" key="5">
    <source>
        <dbReference type="ARBA" id="ARBA00022989"/>
    </source>
</evidence>
<evidence type="ECO:0000256" key="9">
    <source>
        <dbReference type="SAM" id="Phobius"/>
    </source>
</evidence>
<keyword evidence="8" id="KW-0012">Acyltransferase</keyword>
<dbReference type="InterPro" id="IPR032805">
    <property type="entry name" value="Wax_synthase_dom"/>
</dbReference>
<dbReference type="Pfam" id="PF13813">
    <property type="entry name" value="MBOAT_2"/>
    <property type="match status" value="1"/>
</dbReference>
<accession>A0AAV6Y3B9</accession>
<dbReference type="PANTHER" id="PTHR31595">
    <property type="entry name" value="LONG-CHAIN-ALCOHOL O-FATTY-ACYLTRANSFERASE 3-RELATED"/>
    <property type="match status" value="1"/>
</dbReference>
<evidence type="ECO:0000256" key="3">
    <source>
        <dbReference type="ARBA" id="ARBA00022679"/>
    </source>
</evidence>
<evidence type="ECO:0000256" key="4">
    <source>
        <dbReference type="ARBA" id="ARBA00022692"/>
    </source>
</evidence>
<evidence type="ECO:0000256" key="1">
    <source>
        <dbReference type="ARBA" id="ARBA00004141"/>
    </source>
</evidence>
<keyword evidence="12" id="KW-1185">Reference proteome</keyword>
<organism evidence="11 12">
    <name type="scientific">Buddleja alternifolia</name>
    <dbReference type="NCBI Taxonomy" id="168488"/>
    <lineage>
        <taxon>Eukaryota</taxon>
        <taxon>Viridiplantae</taxon>
        <taxon>Streptophyta</taxon>
        <taxon>Embryophyta</taxon>
        <taxon>Tracheophyta</taxon>
        <taxon>Spermatophyta</taxon>
        <taxon>Magnoliopsida</taxon>
        <taxon>eudicotyledons</taxon>
        <taxon>Gunneridae</taxon>
        <taxon>Pentapetalae</taxon>
        <taxon>asterids</taxon>
        <taxon>lamiids</taxon>
        <taxon>Lamiales</taxon>
        <taxon>Scrophulariaceae</taxon>
        <taxon>Buddlejeae</taxon>
        <taxon>Buddleja</taxon>
    </lineage>
</organism>
<feature type="domain" description="Wax synthase" evidence="10">
    <location>
        <begin position="2"/>
        <end position="64"/>
    </location>
</feature>
<evidence type="ECO:0000256" key="8">
    <source>
        <dbReference type="ARBA" id="ARBA00023315"/>
    </source>
</evidence>
<dbReference type="GO" id="GO:0006629">
    <property type="term" value="P:lipid metabolic process"/>
    <property type="evidence" value="ECO:0007669"/>
    <property type="project" value="UniProtKB-KW"/>
</dbReference>
<evidence type="ECO:0000313" key="11">
    <source>
        <dbReference type="EMBL" id="KAG8385815.1"/>
    </source>
</evidence>
<dbReference type="AlphaFoldDB" id="A0AAV6Y3B9"/>
<dbReference type="EMBL" id="WHWC01000003">
    <property type="protein sequence ID" value="KAG8385815.1"/>
    <property type="molecule type" value="Genomic_DNA"/>
</dbReference>
<feature type="transmembrane region" description="Helical" evidence="9">
    <location>
        <begin position="88"/>
        <end position="108"/>
    </location>
</feature>
<comment type="similarity">
    <text evidence="2">Belongs to the wax synthase family.</text>
</comment>
<dbReference type="InterPro" id="IPR044851">
    <property type="entry name" value="Wax_synthase"/>
</dbReference>
<keyword evidence="6" id="KW-0443">Lipid metabolism</keyword>
<dbReference type="GO" id="GO:0016020">
    <property type="term" value="C:membrane"/>
    <property type="evidence" value="ECO:0007669"/>
    <property type="project" value="UniProtKB-SubCell"/>
</dbReference>
<keyword evidence="5 9" id="KW-1133">Transmembrane helix</keyword>
<evidence type="ECO:0000259" key="10">
    <source>
        <dbReference type="Pfam" id="PF13813"/>
    </source>
</evidence>
<name>A0AAV6Y3B9_9LAMI</name>
<feature type="transmembrane region" description="Helical" evidence="9">
    <location>
        <begin position="26"/>
        <end position="47"/>
    </location>
</feature>
<comment type="caution">
    <text evidence="11">The sequence shown here is derived from an EMBL/GenBank/DDBJ whole genome shotgun (WGS) entry which is preliminary data.</text>
</comment>
<dbReference type="GO" id="GO:0008374">
    <property type="term" value="F:O-acyltransferase activity"/>
    <property type="evidence" value="ECO:0007669"/>
    <property type="project" value="InterPro"/>
</dbReference>
<keyword evidence="3" id="KW-0808">Transferase</keyword>
<proteinExistence type="inferred from homology"/>
<evidence type="ECO:0000256" key="2">
    <source>
        <dbReference type="ARBA" id="ARBA00007282"/>
    </source>
</evidence>
<dbReference type="PANTHER" id="PTHR31595:SF72">
    <property type="entry name" value="ACYL-COA--STEROL O-ACYLTRANSFERASE 1-LIKE"/>
    <property type="match status" value="1"/>
</dbReference>
<keyword evidence="7 9" id="KW-0472">Membrane</keyword>
<evidence type="ECO:0000256" key="7">
    <source>
        <dbReference type="ARBA" id="ARBA00023136"/>
    </source>
</evidence>
<sequence>MVSKILHPTVYQPVRSVSVRLVGREWASIPAILVTFMVSGLMHELVIYNFGRLRPTGEMMGFFVIHGVSLSAQITAKKMLKGKFSLPGIVSGPLTLAYVIYTSFWLFFPPFLRAGVDVKRCIEYLAFMEFVKNHRLVSPSDMSCPFISK</sequence>